<dbReference type="Proteomes" id="UP001597231">
    <property type="component" value="Unassembled WGS sequence"/>
</dbReference>
<protein>
    <submittedName>
        <fullName evidence="2">Siphovirus Gp157 family protein</fullName>
    </submittedName>
</protein>
<evidence type="ECO:0000313" key="2">
    <source>
        <dbReference type="EMBL" id="MFD1205820.1"/>
    </source>
</evidence>
<evidence type="ECO:0000256" key="1">
    <source>
        <dbReference type="SAM" id="Coils"/>
    </source>
</evidence>
<dbReference type="EMBL" id="JBHTLT010000092">
    <property type="protein sequence ID" value="MFD1205820.1"/>
    <property type="molecule type" value="Genomic_DNA"/>
</dbReference>
<dbReference type="InterPro" id="IPR008840">
    <property type="entry name" value="Sipho_Gp157"/>
</dbReference>
<proteinExistence type="predicted"/>
<keyword evidence="1" id="KW-0175">Coiled coil</keyword>
<sequence>MATIYEIADSFKLIQSLIEEGVDEDVFAEALAQNKMELSEKLEGYAMVMKNVESDIEGLKAEEKRLSDRRKSMESKIKRMKEAMHAAMSSTGEQKIQGEKFTFTIQKNPPSLKLVDDKLIPKEYFIKVDPVINRKAIMEQLKNGVEIAGVEISQGESLRIR</sequence>
<organism evidence="2 3">
    <name type="scientific">Sporosarcina contaminans</name>
    <dbReference type="NCBI Taxonomy" id="633403"/>
    <lineage>
        <taxon>Bacteria</taxon>
        <taxon>Bacillati</taxon>
        <taxon>Bacillota</taxon>
        <taxon>Bacilli</taxon>
        <taxon>Bacillales</taxon>
        <taxon>Caryophanaceae</taxon>
        <taxon>Sporosarcina</taxon>
    </lineage>
</organism>
<gene>
    <name evidence="2" type="ORF">ACFQ38_12035</name>
</gene>
<name>A0ABW3TYK0_9BACL</name>
<keyword evidence="3" id="KW-1185">Reference proteome</keyword>
<dbReference type="Pfam" id="PF05565">
    <property type="entry name" value="Sipho_Gp157"/>
    <property type="match status" value="1"/>
</dbReference>
<feature type="coiled-coil region" evidence="1">
    <location>
        <begin position="42"/>
        <end position="83"/>
    </location>
</feature>
<comment type="caution">
    <text evidence="2">The sequence shown here is derived from an EMBL/GenBank/DDBJ whole genome shotgun (WGS) entry which is preliminary data.</text>
</comment>
<evidence type="ECO:0000313" key="3">
    <source>
        <dbReference type="Proteomes" id="UP001597231"/>
    </source>
</evidence>
<accession>A0ABW3TYK0</accession>
<dbReference type="RefSeq" id="WP_381481113.1">
    <property type="nucleotide sequence ID" value="NZ_JBHTLT010000092.1"/>
</dbReference>
<reference evidence="3" key="1">
    <citation type="journal article" date="2019" name="Int. J. Syst. Evol. Microbiol.">
        <title>The Global Catalogue of Microorganisms (GCM) 10K type strain sequencing project: providing services to taxonomists for standard genome sequencing and annotation.</title>
        <authorList>
            <consortium name="The Broad Institute Genomics Platform"/>
            <consortium name="The Broad Institute Genome Sequencing Center for Infectious Disease"/>
            <person name="Wu L."/>
            <person name="Ma J."/>
        </authorList>
    </citation>
    <scope>NUCLEOTIDE SEQUENCE [LARGE SCALE GENOMIC DNA]</scope>
    <source>
        <strain evidence="3">CCUG 53915</strain>
    </source>
</reference>